<evidence type="ECO:0000256" key="1">
    <source>
        <dbReference type="SAM" id="MobiDB-lite"/>
    </source>
</evidence>
<evidence type="ECO:0000313" key="2">
    <source>
        <dbReference type="EMBL" id="KAJ7760703.1"/>
    </source>
</evidence>
<dbReference type="Proteomes" id="UP001215280">
    <property type="component" value="Unassembled WGS sequence"/>
</dbReference>
<evidence type="ECO:0000313" key="3">
    <source>
        <dbReference type="Proteomes" id="UP001215280"/>
    </source>
</evidence>
<reference evidence="2" key="1">
    <citation type="submission" date="2023-03" db="EMBL/GenBank/DDBJ databases">
        <title>Massive genome expansion in bonnet fungi (Mycena s.s.) driven by repeated elements and novel gene families across ecological guilds.</title>
        <authorList>
            <consortium name="Lawrence Berkeley National Laboratory"/>
            <person name="Harder C.B."/>
            <person name="Miyauchi S."/>
            <person name="Viragh M."/>
            <person name="Kuo A."/>
            <person name="Thoen E."/>
            <person name="Andreopoulos B."/>
            <person name="Lu D."/>
            <person name="Skrede I."/>
            <person name="Drula E."/>
            <person name="Henrissat B."/>
            <person name="Morin E."/>
            <person name="Kohler A."/>
            <person name="Barry K."/>
            <person name="LaButti K."/>
            <person name="Morin E."/>
            <person name="Salamov A."/>
            <person name="Lipzen A."/>
            <person name="Mereny Z."/>
            <person name="Hegedus B."/>
            <person name="Baldrian P."/>
            <person name="Stursova M."/>
            <person name="Weitz H."/>
            <person name="Taylor A."/>
            <person name="Grigoriev I.V."/>
            <person name="Nagy L.G."/>
            <person name="Martin F."/>
            <person name="Kauserud H."/>
        </authorList>
    </citation>
    <scope>NUCLEOTIDE SEQUENCE</scope>
    <source>
        <strain evidence="2">CBHHK188m</strain>
    </source>
</reference>
<comment type="caution">
    <text evidence="2">The sequence shown here is derived from an EMBL/GenBank/DDBJ whole genome shotgun (WGS) entry which is preliminary data.</text>
</comment>
<feature type="region of interest" description="Disordered" evidence="1">
    <location>
        <begin position="96"/>
        <end position="116"/>
    </location>
</feature>
<dbReference type="AlphaFoldDB" id="A0AAD7JCB1"/>
<organism evidence="2 3">
    <name type="scientific">Mycena maculata</name>
    <dbReference type="NCBI Taxonomy" id="230809"/>
    <lineage>
        <taxon>Eukaryota</taxon>
        <taxon>Fungi</taxon>
        <taxon>Dikarya</taxon>
        <taxon>Basidiomycota</taxon>
        <taxon>Agaricomycotina</taxon>
        <taxon>Agaricomycetes</taxon>
        <taxon>Agaricomycetidae</taxon>
        <taxon>Agaricales</taxon>
        <taxon>Marasmiineae</taxon>
        <taxon>Mycenaceae</taxon>
        <taxon>Mycena</taxon>
    </lineage>
</organism>
<keyword evidence="3" id="KW-1185">Reference proteome</keyword>
<name>A0AAD7JCB1_9AGAR</name>
<protein>
    <submittedName>
        <fullName evidence="2">Uncharacterized protein</fullName>
    </submittedName>
</protein>
<accession>A0AAD7JCB1</accession>
<gene>
    <name evidence="2" type="ORF">DFH07DRAFT_957538</name>
</gene>
<sequence>MDTGPVEFGPTERHGRDADNSWELWFLLDVDLRPFVRWAFLIVDHDETDRLIGLTSVAMDSFTATTSKVEDVVLPPVNEDGGTGSSGSCVVCKEETSLPPVNEDGGTGSSGSCIIA</sequence>
<proteinExistence type="predicted"/>
<dbReference type="EMBL" id="JARJLG010000048">
    <property type="protein sequence ID" value="KAJ7760703.1"/>
    <property type="molecule type" value="Genomic_DNA"/>
</dbReference>